<dbReference type="InterPro" id="IPR041657">
    <property type="entry name" value="HTH_17"/>
</dbReference>
<dbReference type="InterPro" id="IPR010093">
    <property type="entry name" value="SinI_DNA-bd"/>
</dbReference>
<name>A0A4U0H3E2_9SPHI</name>
<proteinExistence type="predicted"/>
<dbReference type="EMBL" id="SUKA01000003">
    <property type="protein sequence ID" value="TJY66036.1"/>
    <property type="molecule type" value="Genomic_DNA"/>
</dbReference>
<dbReference type="OrthoDB" id="769412at2"/>
<dbReference type="NCBIfam" id="TIGR01764">
    <property type="entry name" value="excise"/>
    <property type="match status" value="1"/>
</dbReference>
<sequence>MIKSLLILIEHVEQCHAVLTKMYNSLEVPAELNRTLPAVIPPQSSSAREISFTDVEEGVVLLTIDDACARLGIVRATLFNLRQEGKITTVKKGRSVRFRENEVENMRNWYSIPKGKV</sequence>
<comment type="caution">
    <text evidence="2">The sequence shown here is derived from an EMBL/GenBank/DDBJ whole genome shotgun (WGS) entry which is preliminary data.</text>
</comment>
<accession>A0A4U0H3E2</accession>
<dbReference type="GO" id="GO:0003677">
    <property type="term" value="F:DNA binding"/>
    <property type="evidence" value="ECO:0007669"/>
    <property type="project" value="InterPro"/>
</dbReference>
<gene>
    <name evidence="2" type="ORF">FAZ19_13165</name>
</gene>
<feature type="domain" description="Helix-turn-helix" evidence="1">
    <location>
        <begin position="61"/>
        <end position="104"/>
    </location>
</feature>
<evidence type="ECO:0000313" key="2">
    <source>
        <dbReference type="EMBL" id="TJY66036.1"/>
    </source>
</evidence>
<dbReference type="RefSeq" id="WP_136821165.1">
    <property type="nucleotide sequence ID" value="NZ_BMJX01000003.1"/>
</dbReference>
<keyword evidence="3" id="KW-1185">Reference proteome</keyword>
<reference evidence="2 3" key="1">
    <citation type="submission" date="2019-04" db="EMBL/GenBank/DDBJ databases">
        <title>Sphingobacterium olei sp. nov., isolated from oil-contaminated soil.</title>
        <authorList>
            <person name="Liu B."/>
        </authorList>
    </citation>
    <scope>NUCLEOTIDE SEQUENCE [LARGE SCALE GENOMIC DNA]</scope>
    <source>
        <strain evidence="2 3">Y3L14</strain>
    </source>
</reference>
<protein>
    <submittedName>
        <fullName evidence="2">Helix-turn-helix domain-containing protein</fullName>
    </submittedName>
</protein>
<evidence type="ECO:0000313" key="3">
    <source>
        <dbReference type="Proteomes" id="UP000309872"/>
    </source>
</evidence>
<organism evidence="2 3">
    <name type="scientific">Sphingobacterium alkalisoli</name>
    <dbReference type="NCBI Taxonomy" id="1874115"/>
    <lineage>
        <taxon>Bacteria</taxon>
        <taxon>Pseudomonadati</taxon>
        <taxon>Bacteroidota</taxon>
        <taxon>Sphingobacteriia</taxon>
        <taxon>Sphingobacteriales</taxon>
        <taxon>Sphingobacteriaceae</taxon>
        <taxon>Sphingobacterium</taxon>
    </lineage>
</organism>
<dbReference type="Proteomes" id="UP000309872">
    <property type="component" value="Unassembled WGS sequence"/>
</dbReference>
<dbReference type="AlphaFoldDB" id="A0A4U0H3E2"/>
<dbReference type="Pfam" id="PF12728">
    <property type="entry name" value="HTH_17"/>
    <property type="match status" value="1"/>
</dbReference>
<evidence type="ECO:0000259" key="1">
    <source>
        <dbReference type="Pfam" id="PF12728"/>
    </source>
</evidence>